<evidence type="ECO:0000313" key="4">
    <source>
        <dbReference type="Proteomes" id="UP000002320"/>
    </source>
</evidence>
<dbReference type="EMBL" id="DS232433">
    <property type="protein sequence ID" value="EDS41710.1"/>
    <property type="molecule type" value="Genomic_DNA"/>
</dbReference>
<protein>
    <submittedName>
        <fullName evidence="2 3">Uncharacterized protein</fullName>
    </submittedName>
</protein>
<reference evidence="3" key="2">
    <citation type="submission" date="2020-05" db="UniProtKB">
        <authorList>
            <consortium name="EnsemblMetazoa"/>
        </authorList>
    </citation>
    <scope>IDENTIFICATION</scope>
    <source>
        <strain evidence="3">JHB</strain>
    </source>
</reference>
<dbReference type="VEuPathDB" id="VectorBase:CPIJ015461"/>
<dbReference type="KEGG" id="cqu:CpipJ_CPIJ015461"/>
<reference evidence="2" key="1">
    <citation type="submission" date="2007-03" db="EMBL/GenBank/DDBJ databases">
        <title>Annotation of Culex pipiens quinquefasciatus.</title>
        <authorList>
            <consortium name="The Broad Institute Genome Sequencing Platform"/>
            <person name="Atkinson P.W."/>
            <person name="Hemingway J."/>
            <person name="Christensen B.M."/>
            <person name="Higgs S."/>
            <person name="Kodira C."/>
            <person name="Hannick L."/>
            <person name="Megy K."/>
            <person name="O'Leary S."/>
            <person name="Pearson M."/>
            <person name="Haas B.J."/>
            <person name="Mauceli E."/>
            <person name="Wortman J.R."/>
            <person name="Lee N.H."/>
            <person name="Guigo R."/>
            <person name="Stanke M."/>
            <person name="Alvarado L."/>
            <person name="Amedeo P."/>
            <person name="Antoine C.H."/>
            <person name="Arensburger P."/>
            <person name="Bidwell S.L."/>
            <person name="Crawford M."/>
            <person name="Camaro F."/>
            <person name="Devon K."/>
            <person name="Engels R."/>
            <person name="Hammond M."/>
            <person name="Howarth C."/>
            <person name="Koehrsen M."/>
            <person name="Lawson D."/>
            <person name="Montgomery P."/>
            <person name="Nene V."/>
            <person name="Nusbaum C."/>
            <person name="Puiu D."/>
            <person name="Romero-Severson J."/>
            <person name="Severson D.W."/>
            <person name="Shumway M."/>
            <person name="Sisk P."/>
            <person name="Stolte C."/>
            <person name="Zeng Q."/>
            <person name="Eisenstadt E."/>
            <person name="Fraser-Liggett C."/>
            <person name="Strausberg R."/>
            <person name="Galagan J."/>
            <person name="Birren B."/>
            <person name="Collins F.H."/>
        </authorList>
    </citation>
    <scope>NUCLEOTIDE SEQUENCE [LARGE SCALE GENOMIC DNA]</scope>
    <source>
        <strain evidence="2">JHB</strain>
    </source>
</reference>
<dbReference type="AlphaFoldDB" id="B0X716"/>
<feature type="region of interest" description="Disordered" evidence="1">
    <location>
        <begin position="123"/>
        <end position="148"/>
    </location>
</feature>
<gene>
    <name evidence="3" type="primary">6048536</name>
    <name evidence="2" type="ORF">CpipJ_CPIJ015461</name>
</gene>
<dbReference type="HOGENOM" id="CLU_1469630_0_0_1"/>
<evidence type="ECO:0000313" key="2">
    <source>
        <dbReference type="EMBL" id="EDS41710.1"/>
    </source>
</evidence>
<keyword evidence="4" id="KW-1185">Reference proteome</keyword>
<evidence type="ECO:0000313" key="3">
    <source>
        <dbReference type="EnsemblMetazoa" id="CPIJ015461-PA"/>
    </source>
</evidence>
<evidence type="ECO:0000256" key="1">
    <source>
        <dbReference type="SAM" id="MobiDB-lite"/>
    </source>
</evidence>
<dbReference type="EnsemblMetazoa" id="CPIJ015461-RA">
    <property type="protein sequence ID" value="CPIJ015461-PA"/>
    <property type="gene ID" value="CPIJ015461"/>
</dbReference>
<dbReference type="InParanoid" id="B0X716"/>
<name>B0X716_CULQU</name>
<organism>
    <name type="scientific">Culex quinquefasciatus</name>
    <name type="common">Southern house mosquito</name>
    <name type="synonym">Culex pungens</name>
    <dbReference type="NCBI Taxonomy" id="7176"/>
    <lineage>
        <taxon>Eukaryota</taxon>
        <taxon>Metazoa</taxon>
        <taxon>Ecdysozoa</taxon>
        <taxon>Arthropoda</taxon>
        <taxon>Hexapoda</taxon>
        <taxon>Insecta</taxon>
        <taxon>Pterygota</taxon>
        <taxon>Neoptera</taxon>
        <taxon>Endopterygota</taxon>
        <taxon>Diptera</taxon>
        <taxon>Nematocera</taxon>
        <taxon>Culicoidea</taxon>
        <taxon>Culicidae</taxon>
        <taxon>Culicinae</taxon>
        <taxon>Culicini</taxon>
        <taxon>Culex</taxon>
        <taxon>Culex</taxon>
    </lineage>
</organism>
<feature type="compositionally biased region" description="Polar residues" evidence="1">
    <location>
        <begin position="124"/>
        <end position="135"/>
    </location>
</feature>
<dbReference type="Proteomes" id="UP000002320">
    <property type="component" value="Unassembled WGS sequence"/>
</dbReference>
<proteinExistence type="predicted"/>
<accession>B0X716</accession>
<sequence>MATASKHPVIREEDQTAEESRLGWILSMNMVKLKFFSYARLMMQHPCPKTPLRSEKLSNVLSEKLPKHIRKLKEAKLIDGTKIKIAPHPSLNVVKCWARCSDAVELDEDQLLAELHPQEVIAPSLSNEAEGSSQPPGKKLGVEEANKPETMEIDVNNIYEIFEMISGDEVLDDTADADDEEDNV</sequence>